<dbReference type="InterPro" id="IPR005801">
    <property type="entry name" value="ADC_synthase"/>
</dbReference>
<dbReference type="Proteomes" id="UP000185478">
    <property type="component" value="Chromosome"/>
</dbReference>
<dbReference type="STRING" id="1431546.CAQU_05585"/>
<dbReference type="PRINTS" id="PR00095">
    <property type="entry name" value="ANTSNTHASEI"/>
</dbReference>
<evidence type="ECO:0000313" key="8">
    <source>
        <dbReference type="EMBL" id="APT84628.1"/>
    </source>
</evidence>
<proteinExistence type="inferred from homology"/>
<evidence type="ECO:0000256" key="5">
    <source>
        <dbReference type="ARBA" id="ARBA00041564"/>
    </source>
</evidence>
<comment type="similarity">
    <text evidence="2">Belongs to the isochorismate synthase family.</text>
</comment>
<dbReference type="SUPFAM" id="SSF56322">
    <property type="entry name" value="ADC synthase"/>
    <property type="match status" value="1"/>
</dbReference>
<feature type="region of interest" description="Disordered" evidence="6">
    <location>
        <begin position="1"/>
        <end position="28"/>
    </location>
</feature>
<sequence>MFASRPASAPDFLLSRPHGSVRTQGSMETFTDPEDAITALRDNRVEMVVGALPFAIGGDVALTVPEKIIREDGPLEPHAYYRLGPGAQLHARLTGVEPSREEHIARVQAAINTIERTCLEKVVLARRVDIGFDEPTDPLLVAARLIDGSPTNNGFIADLSPAGGGTLVGSSPEVLIKKQGSTISAYPLAGSVPRGGDKVEDELRGRSLLESSKDALEHQFVVDALRGHLEPLCSQLSIPSRPELMRTREMWHLATPITGQLKDSGVSALELALVVHPTPAICGTPTEAAAALIETAEDPRGFYAGAVGWSDASGDGEFMVAIRCAEVAADCLSARAWAGGGIVADSVPVDEFDETTAKLGTLLRALGISASAG</sequence>
<dbReference type="Gene3D" id="3.60.120.10">
    <property type="entry name" value="Anthranilate synthase"/>
    <property type="match status" value="1"/>
</dbReference>
<dbReference type="GO" id="GO:0009697">
    <property type="term" value="P:salicylic acid biosynthetic process"/>
    <property type="evidence" value="ECO:0007669"/>
    <property type="project" value="TreeGrafter"/>
</dbReference>
<reference evidence="8 9" key="1">
    <citation type="submission" date="2014-08" db="EMBL/GenBank/DDBJ databases">
        <title>Complete genome sequence of Corynebacterium aquilae S-613T(T) (=DSM 44791(T)), isolated from the choana of a healthy golden eagle.</title>
        <authorList>
            <person name="Ruckert C."/>
            <person name="Albersmeier A."/>
            <person name="Winkler A."/>
            <person name="Kalinowski J."/>
        </authorList>
    </citation>
    <scope>NUCLEOTIDE SEQUENCE [LARGE SCALE GENOMIC DNA]</scope>
    <source>
        <strain evidence="8 9">S-613</strain>
    </source>
</reference>
<dbReference type="PANTHER" id="PTHR42839:SF2">
    <property type="entry name" value="ISOCHORISMATE SYNTHASE ENTC"/>
    <property type="match status" value="1"/>
</dbReference>
<evidence type="ECO:0000256" key="4">
    <source>
        <dbReference type="ARBA" id="ARBA00023235"/>
    </source>
</evidence>
<protein>
    <recommendedName>
        <fullName evidence="3">isochorismate synthase</fullName>
        <ecNumber evidence="3">5.4.4.2</ecNumber>
    </recommendedName>
    <alternativeName>
        <fullName evidence="5">Isochorismate mutase</fullName>
    </alternativeName>
</protein>
<dbReference type="Pfam" id="PF00425">
    <property type="entry name" value="Chorismate_bind"/>
    <property type="match status" value="1"/>
</dbReference>
<dbReference type="EMBL" id="CP009245">
    <property type="protein sequence ID" value="APT84628.1"/>
    <property type="molecule type" value="Genomic_DNA"/>
</dbReference>
<evidence type="ECO:0000259" key="7">
    <source>
        <dbReference type="Pfam" id="PF00425"/>
    </source>
</evidence>
<dbReference type="OrthoDB" id="9806579at2"/>
<dbReference type="NCBIfam" id="TIGR00543">
    <property type="entry name" value="isochor_syn"/>
    <property type="match status" value="1"/>
</dbReference>
<evidence type="ECO:0000256" key="6">
    <source>
        <dbReference type="SAM" id="MobiDB-lite"/>
    </source>
</evidence>
<keyword evidence="4" id="KW-0413">Isomerase</keyword>
<feature type="domain" description="Chorismate-utilising enzyme C-terminal" evidence="7">
    <location>
        <begin position="100"/>
        <end position="358"/>
    </location>
</feature>
<evidence type="ECO:0000313" key="9">
    <source>
        <dbReference type="Proteomes" id="UP000185478"/>
    </source>
</evidence>
<keyword evidence="9" id="KW-1185">Reference proteome</keyword>
<gene>
    <name evidence="8" type="ORF">CAQU_05585</name>
</gene>
<evidence type="ECO:0000256" key="1">
    <source>
        <dbReference type="ARBA" id="ARBA00000799"/>
    </source>
</evidence>
<dbReference type="GO" id="GO:0008909">
    <property type="term" value="F:isochorismate synthase activity"/>
    <property type="evidence" value="ECO:0007669"/>
    <property type="project" value="UniProtKB-EC"/>
</dbReference>
<dbReference type="EC" id="5.4.4.2" evidence="3"/>
<dbReference type="InterPro" id="IPR004561">
    <property type="entry name" value="IsoChor_synthase"/>
</dbReference>
<name>A0A1L7CFL8_9CORY</name>
<accession>A0A1L7CFL8</accession>
<evidence type="ECO:0000256" key="3">
    <source>
        <dbReference type="ARBA" id="ARBA00012824"/>
    </source>
</evidence>
<organism evidence="8 9">
    <name type="scientific">Corynebacterium aquilae DSM 44791</name>
    <dbReference type="NCBI Taxonomy" id="1431546"/>
    <lineage>
        <taxon>Bacteria</taxon>
        <taxon>Bacillati</taxon>
        <taxon>Actinomycetota</taxon>
        <taxon>Actinomycetes</taxon>
        <taxon>Mycobacteriales</taxon>
        <taxon>Corynebacteriaceae</taxon>
        <taxon>Corynebacterium</taxon>
    </lineage>
</organism>
<comment type="catalytic activity">
    <reaction evidence="1">
        <text>chorismate = isochorismate</text>
        <dbReference type="Rhea" id="RHEA:18985"/>
        <dbReference type="ChEBI" id="CHEBI:29748"/>
        <dbReference type="ChEBI" id="CHEBI:29780"/>
        <dbReference type="EC" id="5.4.4.2"/>
    </reaction>
</comment>
<dbReference type="KEGG" id="caqu:CAQU_05585"/>
<dbReference type="InterPro" id="IPR019999">
    <property type="entry name" value="Anth_synth_I-like"/>
</dbReference>
<evidence type="ECO:0000256" key="2">
    <source>
        <dbReference type="ARBA" id="ARBA00005297"/>
    </source>
</evidence>
<dbReference type="AlphaFoldDB" id="A0A1L7CFL8"/>
<dbReference type="InterPro" id="IPR015890">
    <property type="entry name" value="Chorismate_C"/>
</dbReference>
<dbReference type="RefSeq" id="WP_075725920.1">
    <property type="nucleotide sequence ID" value="NZ_CP009245.1"/>
</dbReference>
<dbReference type="PANTHER" id="PTHR42839">
    <property type="entry name" value="ISOCHORISMATE SYNTHASE ENTC"/>
    <property type="match status" value="1"/>
</dbReference>